<dbReference type="SMART" id="SM00382">
    <property type="entry name" value="AAA"/>
    <property type="match status" value="1"/>
</dbReference>
<keyword evidence="1" id="KW-0547">Nucleotide-binding</keyword>
<dbReference type="SUPFAM" id="SSF55781">
    <property type="entry name" value="GAF domain-like"/>
    <property type="match status" value="2"/>
</dbReference>
<organism evidence="9 10">
    <name type="scientific">Eiseniibacteriota bacterium</name>
    <dbReference type="NCBI Taxonomy" id="2212470"/>
    <lineage>
        <taxon>Bacteria</taxon>
        <taxon>Candidatus Eiseniibacteriota</taxon>
    </lineage>
</organism>
<name>A0A538U363_UNCEI</name>
<dbReference type="PRINTS" id="PR01590">
    <property type="entry name" value="HTHFIS"/>
</dbReference>
<keyword evidence="7" id="KW-0175">Coiled coil</keyword>
<dbReference type="InterPro" id="IPR003593">
    <property type="entry name" value="AAA+_ATPase"/>
</dbReference>
<dbReference type="InterPro" id="IPR025944">
    <property type="entry name" value="Sigma_54_int_dom_CS"/>
</dbReference>
<evidence type="ECO:0000256" key="1">
    <source>
        <dbReference type="ARBA" id="ARBA00022741"/>
    </source>
</evidence>
<keyword evidence="5" id="KW-0010">Activator</keyword>
<dbReference type="Gene3D" id="1.10.10.60">
    <property type="entry name" value="Homeodomain-like"/>
    <property type="match status" value="1"/>
</dbReference>
<dbReference type="Gene3D" id="3.30.450.40">
    <property type="match status" value="2"/>
</dbReference>
<keyword evidence="6" id="KW-0804">Transcription</keyword>
<dbReference type="InterPro" id="IPR002078">
    <property type="entry name" value="Sigma_54_int"/>
</dbReference>
<dbReference type="CDD" id="cd00009">
    <property type="entry name" value="AAA"/>
    <property type="match status" value="1"/>
</dbReference>
<dbReference type="InterPro" id="IPR002197">
    <property type="entry name" value="HTH_Fis"/>
</dbReference>
<dbReference type="Proteomes" id="UP000319771">
    <property type="component" value="Unassembled WGS sequence"/>
</dbReference>
<dbReference type="PROSITE" id="PS00688">
    <property type="entry name" value="SIGMA54_INTERACT_3"/>
    <property type="match status" value="1"/>
</dbReference>
<dbReference type="InterPro" id="IPR058031">
    <property type="entry name" value="AAA_lid_NorR"/>
</dbReference>
<dbReference type="SMART" id="SM00065">
    <property type="entry name" value="GAF"/>
    <property type="match status" value="2"/>
</dbReference>
<dbReference type="Gene3D" id="1.10.8.60">
    <property type="match status" value="1"/>
</dbReference>
<dbReference type="EMBL" id="VBPB01000234">
    <property type="protein sequence ID" value="TMQ70328.1"/>
    <property type="molecule type" value="Genomic_DNA"/>
</dbReference>
<dbReference type="GO" id="GO:0005524">
    <property type="term" value="F:ATP binding"/>
    <property type="evidence" value="ECO:0007669"/>
    <property type="project" value="UniProtKB-KW"/>
</dbReference>
<dbReference type="GO" id="GO:0006355">
    <property type="term" value="P:regulation of DNA-templated transcription"/>
    <property type="evidence" value="ECO:0007669"/>
    <property type="project" value="InterPro"/>
</dbReference>
<reference evidence="9 10" key="1">
    <citation type="journal article" date="2019" name="Nat. Microbiol.">
        <title>Mediterranean grassland soil C-N compound turnover is dependent on rainfall and depth, and is mediated by genomically divergent microorganisms.</title>
        <authorList>
            <person name="Diamond S."/>
            <person name="Andeer P.F."/>
            <person name="Li Z."/>
            <person name="Crits-Christoph A."/>
            <person name="Burstein D."/>
            <person name="Anantharaman K."/>
            <person name="Lane K.R."/>
            <person name="Thomas B.C."/>
            <person name="Pan C."/>
            <person name="Northen T.R."/>
            <person name="Banfield J.F."/>
        </authorList>
    </citation>
    <scope>NUCLEOTIDE SEQUENCE [LARGE SCALE GENOMIC DNA]</scope>
    <source>
        <strain evidence="9">WS_11</strain>
    </source>
</reference>
<evidence type="ECO:0000256" key="2">
    <source>
        <dbReference type="ARBA" id="ARBA00022840"/>
    </source>
</evidence>
<dbReference type="InterPro" id="IPR025662">
    <property type="entry name" value="Sigma_54_int_dom_ATP-bd_1"/>
</dbReference>
<dbReference type="InterPro" id="IPR003018">
    <property type="entry name" value="GAF"/>
</dbReference>
<keyword evidence="2" id="KW-0067">ATP-binding</keyword>
<dbReference type="Pfam" id="PF13185">
    <property type="entry name" value="GAF_2"/>
    <property type="match status" value="1"/>
</dbReference>
<evidence type="ECO:0000313" key="10">
    <source>
        <dbReference type="Proteomes" id="UP000319771"/>
    </source>
</evidence>
<evidence type="ECO:0000256" key="5">
    <source>
        <dbReference type="ARBA" id="ARBA00023159"/>
    </source>
</evidence>
<dbReference type="GO" id="GO:0043565">
    <property type="term" value="F:sequence-specific DNA binding"/>
    <property type="evidence" value="ECO:0007669"/>
    <property type="project" value="InterPro"/>
</dbReference>
<evidence type="ECO:0000256" key="4">
    <source>
        <dbReference type="ARBA" id="ARBA00023125"/>
    </source>
</evidence>
<dbReference type="Pfam" id="PF25601">
    <property type="entry name" value="AAA_lid_14"/>
    <property type="match status" value="1"/>
</dbReference>
<dbReference type="AlphaFoldDB" id="A0A538U363"/>
<evidence type="ECO:0000256" key="6">
    <source>
        <dbReference type="ARBA" id="ARBA00023163"/>
    </source>
</evidence>
<dbReference type="SUPFAM" id="SSF46689">
    <property type="entry name" value="Homeodomain-like"/>
    <property type="match status" value="1"/>
</dbReference>
<dbReference type="FunFam" id="3.40.50.300:FF:000006">
    <property type="entry name" value="DNA-binding transcriptional regulator NtrC"/>
    <property type="match status" value="1"/>
</dbReference>
<comment type="caution">
    <text evidence="9">The sequence shown here is derived from an EMBL/GenBank/DDBJ whole genome shotgun (WGS) entry which is preliminary data.</text>
</comment>
<dbReference type="PROSITE" id="PS50045">
    <property type="entry name" value="SIGMA54_INTERACT_4"/>
    <property type="match status" value="1"/>
</dbReference>
<evidence type="ECO:0000259" key="8">
    <source>
        <dbReference type="PROSITE" id="PS50045"/>
    </source>
</evidence>
<gene>
    <name evidence="9" type="ORF">E6K81_12865</name>
</gene>
<evidence type="ECO:0000313" key="9">
    <source>
        <dbReference type="EMBL" id="TMQ70328.1"/>
    </source>
</evidence>
<dbReference type="PANTHER" id="PTHR32071:SF117">
    <property type="entry name" value="PTS-DEPENDENT DIHYDROXYACETONE KINASE OPERON REGULATORY PROTEIN-RELATED"/>
    <property type="match status" value="1"/>
</dbReference>
<protein>
    <submittedName>
        <fullName evidence="9">AAA family ATPase</fullName>
    </submittedName>
</protein>
<dbReference type="SUPFAM" id="SSF52540">
    <property type="entry name" value="P-loop containing nucleoside triphosphate hydrolases"/>
    <property type="match status" value="1"/>
</dbReference>
<keyword evidence="4" id="KW-0238">DNA-binding</keyword>
<evidence type="ECO:0000256" key="7">
    <source>
        <dbReference type="SAM" id="Coils"/>
    </source>
</evidence>
<evidence type="ECO:0000256" key="3">
    <source>
        <dbReference type="ARBA" id="ARBA00023015"/>
    </source>
</evidence>
<proteinExistence type="predicted"/>
<dbReference type="Pfam" id="PF00158">
    <property type="entry name" value="Sigma54_activat"/>
    <property type="match status" value="1"/>
</dbReference>
<dbReference type="InterPro" id="IPR009057">
    <property type="entry name" value="Homeodomain-like_sf"/>
</dbReference>
<sequence>MLSASARQRAWPQSVAVGGRVGGSRGFEGKHLSRVSGPCQLGPSARTMCPVDDNPHPTSIMTLLVRDNPGIDARAAAAVLSEIAEIASETLELQVVFDRVATSIRRLIPFDNMGVVRLLDGERAVLHASTVPCMAHALECLDPIPLTSWSPRMRPRPGPNSRIEDARIECDPDFPCDARALAGGVRSGMWEPFRSSQTLRGGVWLAAYQPHAFTEEHQELLRPIAALLGSAVEHWRIWDAERRRRERLDRMEALLGTLAESLDVREVFARLSDAMQPILPHHLMAMTGLDVRARTIQVVALAGEADIAPPTEPVMLDEDELGRRGDEFEIVHDIPAELSPETERNRLIVSTGMRSWLRVPVGLSGEVRGGLSIFHREPSRYDREDAEVAMRLADRIALMLSHQQLAEEARVASEARERAERLAATVQTLTRELESRGNDRVVGVSRSWKDALLHVGRVAPSDTTVLITGESGTGKEVVSRLIHQGSARAGKPFVAINCAALPEQLLESELFGHEKGAFTGAFATKIGRIEQAAGGTLFLDEIAEMSPQVQAKFLRVLQEREFQRVGGTRTLKADVRVIAATNRDLAAAIARGAFREDLYYRLNVFEIPIAPLRERPEDILALADAFLEDLGRTMGRPAAGISRDAREWLVAYAWPGNVRELRNAIERAILLCDGGLIAREHLPTVVSRNGEAAAARVDGGAGQNGIHPGTGMDLGAVERGLVAKALSQAKGNKSKAARLLGLTRAQLYSRLEKHGLR</sequence>
<dbReference type="Gene3D" id="3.40.50.300">
    <property type="entry name" value="P-loop containing nucleotide triphosphate hydrolases"/>
    <property type="match status" value="1"/>
</dbReference>
<accession>A0A538U363</accession>
<dbReference type="InterPro" id="IPR025943">
    <property type="entry name" value="Sigma_54_int_dom_ATP-bd_2"/>
</dbReference>
<dbReference type="PROSITE" id="PS00675">
    <property type="entry name" value="SIGMA54_INTERACT_1"/>
    <property type="match status" value="1"/>
</dbReference>
<feature type="coiled-coil region" evidence="7">
    <location>
        <begin position="402"/>
        <end position="432"/>
    </location>
</feature>
<dbReference type="InterPro" id="IPR027417">
    <property type="entry name" value="P-loop_NTPase"/>
</dbReference>
<dbReference type="Pfam" id="PF02954">
    <property type="entry name" value="HTH_8"/>
    <property type="match status" value="1"/>
</dbReference>
<dbReference type="PANTHER" id="PTHR32071">
    <property type="entry name" value="TRANSCRIPTIONAL REGULATORY PROTEIN"/>
    <property type="match status" value="1"/>
</dbReference>
<dbReference type="InterPro" id="IPR029016">
    <property type="entry name" value="GAF-like_dom_sf"/>
</dbReference>
<feature type="domain" description="Sigma-54 factor interaction" evidence="8">
    <location>
        <begin position="441"/>
        <end position="670"/>
    </location>
</feature>
<dbReference type="PROSITE" id="PS00676">
    <property type="entry name" value="SIGMA54_INTERACT_2"/>
    <property type="match status" value="1"/>
</dbReference>
<keyword evidence="3" id="KW-0805">Transcription regulation</keyword>